<evidence type="ECO:0000256" key="11">
    <source>
        <dbReference type="SAM" id="Coils"/>
    </source>
</evidence>
<evidence type="ECO:0000256" key="6">
    <source>
        <dbReference type="ARBA" id="ARBA00023015"/>
    </source>
</evidence>
<dbReference type="Gene3D" id="3.30.160.60">
    <property type="entry name" value="Classic Zinc Finger"/>
    <property type="match status" value="3"/>
</dbReference>
<feature type="domain" description="C2H2-type" evidence="13">
    <location>
        <begin position="714"/>
        <end position="743"/>
    </location>
</feature>
<evidence type="ECO:0000256" key="5">
    <source>
        <dbReference type="ARBA" id="ARBA00022833"/>
    </source>
</evidence>
<gene>
    <name evidence="14" type="ORF">DERF_010281</name>
</gene>
<comment type="caution">
    <text evidence="14">The sequence shown here is derived from an EMBL/GenBank/DDBJ whole genome shotgun (WGS) entry which is preliminary data.</text>
</comment>
<dbReference type="SMART" id="SM00355">
    <property type="entry name" value="ZnF_C2H2"/>
    <property type="match status" value="3"/>
</dbReference>
<evidence type="ECO:0000256" key="10">
    <source>
        <dbReference type="PROSITE-ProRule" id="PRU00042"/>
    </source>
</evidence>
<dbReference type="EMBL" id="ASGP02000004">
    <property type="protein sequence ID" value="KAH9511856.1"/>
    <property type="molecule type" value="Genomic_DNA"/>
</dbReference>
<dbReference type="PANTHER" id="PTHR23235:SF120">
    <property type="entry name" value="KRUPPEL-LIKE FACTOR 15"/>
    <property type="match status" value="1"/>
</dbReference>
<evidence type="ECO:0000256" key="4">
    <source>
        <dbReference type="ARBA" id="ARBA00022771"/>
    </source>
</evidence>
<keyword evidence="7" id="KW-0238">DNA-binding</keyword>
<evidence type="ECO:0000313" key="15">
    <source>
        <dbReference type="Proteomes" id="UP000790347"/>
    </source>
</evidence>
<feature type="domain" description="C2H2-type" evidence="13">
    <location>
        <begin position="774"/>
        <end position="801"/>
    </location>
</feature>
<dbReference type="GO" id="GO:0005634">
    <property type="term" value="C:nucleus"/>
    <property type="evidence" value="ECO:0007669"/>
    <property type="project" value="UniProtKB-SubCell"/>
</dbReference>
<evidence type="ECO:0000259" key="13">
    <source>
        <dbReference type="PROSITE" id="PS50157"/>
    </source>
</evidence>
<dbReference type="PANTHER" id="PTHR23235">
    <property type="entry name" value="KRUEPPEL-LIKE TRANSCRIPTION FACTOR"/>
    <property type="match status" value="1"/>
</dbReference>
<evidence type="ECO:0000256" key="1">
    <source>
        <dbReference type="ARBA" id="ARBA00004123"/>
    </source>
</evidence>
<proteinExistence type="predicted"/>
<dbReference type="GO" id="GO:0008270">
    <property type="term" value="F:zinc ion binding"/>
    <property type="evidence" value="ECO:0007669"/>
    <property type="project" value="UniProtKB-KW"/>
</dbReference>
<feature type="compositionally biased region" description="Low complexity" evidence="12">
    <location>
        <begin position="642"/>
        <end position="654"/>
    </location>
</feature>
<dbReference type="AlphaFoldDB" id="A0A922HYA1"/>
<reference evidence="14" key="2">
    <citation type="journal article" date="2022" name="Res Sq">
        <title>Comparative Genomics Reveals Insights into the Divergent Evolution of Astigmatic Mites and Household Pest Adaptations.</title>
        <authorList>
            <person name="Xiong Q."/>
            <person name="Wan A.T.-Y."/>
            <person name="Liu X.-Y."/>
            <person name="Fung C.S.-H."/>
            <person name="Xiao X."/>
            <person name="Malainual N."/>
            <person name="Hou J."/>
            <person name="Wang L."/>
            <person name="Wang M."/>
            <person name="Yang K."/>
            <person name="Cui Y."/>
            <person name="Leung E."/>
            <person name="Nong W."/>
            <person name="Shin S.-K."/>
            <person name="Au S."/>
            <person name="Jeong K.Y."/>
            <person name="Chew F.T."/>
            <person name="Hui J."/>
            <person name="Leung T.F."/>
            <person name="Tungtrongchitr A."/>
            <person name="Zhong N."/>
            <person name="Liu Z."/>
            <person name="Tsui S."/>
        </authorList>
    </citation>
    <scope>NUCLEOTIDE SEQUENCE</scope>
    <source>
        <strain evidence="14">Derf</strain>
        <tissue evidence="14">Whole organism</tissue>
    </source>
</reference>
<feature type="compositionally biased region" description="Low complexity" evidence="12">
    <location>
        <begin position="611"/>
        <end position="621"/>
    </location>
</feature>
<evidence type="ECO:0000256" key="9">
    <source>
        <dbReference type="ARBA" id="ARBA00023242"/>
    </source>
</evidence>
<keyword evidence="15" id="KW-1185">Reference proteome</keyword>
<feature type="compositionally biased region" description="Low complexity" evidence="12">
    <location>
        <begin position="170"/>
        <end position="190"/>
    </location>
</feature>
<evidence type="ECO:0000256" key="12">
    <source>
        <dbReference type="SAM" id="MobiDB-lite"/>
    </source>
</evidence>
<keyword evidence="6" id="KW-0805">Transcription regulation</keyword>
<evidence type="ECO:0000313" key="14">
    <source>
        <dbReference type="EMBL" id="KAH9511856.1"/>
    </source>
</evidence>
<dbReference type="InterPro" id="IPR013087">
    <property type="entry name" value="Znf_C2H2_type"/>
</dbReference>
<feature type="coiled-coil region" evidence="11">
    <location>
        <begin position="828"/>
        <end position="855"/>
    </location>
</feature>
<keyword evidence="9" id="KW-0539">Nucleus</keyword>
<evidence type="ECO:0000256" key="8">
    <source>
        <dbReference type="ARBA" id="ARBA00023163"/>
    </source>
</evidence>
<feature type="region of interest" description="Disordered" evidence="12">
    <location>
        <begin position="166"/>
        <end position="203"/>
    </location>
</feature>
<feature type="compositionally biased region" description="Low complexity" evidence="12">
    <location>
        <begin position="83"/>
        <end position="101"/>
    </location>
</feature>
<dbReference type="PROSITE" id="PS00028">
    <property type="entry name" value="ZINC_FINGER_C2H2_1"/>
    <property type="match status" value="3"/>
</dbReference>
<sequence length="886" mass="99983">MNHLENDVQSSSSSSSISVILFENEKHDYDNHHNNNNNYVDDYISPINPDKNLLFDNIGSSSSSSSFESISITSLNSTIDQSKQLYHPQQQQQQQEQFQQQKPNSLPALVNDQSIFGTNDFSYIDDSILSLSSPSPSSFSLLTSSILFDDFDRFFDQQQKLEQMTNNQNLLSSSSSSTSTSSTTTTTTQPKPQPIPLPSSLPSSGLISEIVQMQQKQLTTTTAAATAETMDMHDEEINMIQSDIFVNDNSLMMTQRKESSTNSSSINHSISLINDCVDNKQSSLYNNNSYSTKLGLNDLWPLSSTSSSSSPSTSFPVDPTMMIFDDISTNWPDLNHEFDMMTDLGFSPNRQHYHQQYHYSPQMNNFDYDMNRNSTLDEFSIQTNDNNNNIHSDHQYKSAIIESNKSSPSLLSSSSSSSSSNISTSTSLMMNDSGIGSDTEISMNSSSTLTLTDSISPTYSSTYDHNHHSHSLGIFNHSTTNTSTLDQLYNSNENHDYSYDPFLSDTSTYHTNNHHYYGNNSSNRNDDFHSITLKLDPNSNRQCNNNNDHGDIITGSLSSTSTLSPSTTATATAIESSCYNNNISQNQIFEEYLNSTVSIAPSKFNESNLIQPKQQQQQQPKAEIQKTATTMTAPKKIGRPPKNVNNTNKSNTNKVNKKQKSTTTTSKSKTMMETNGHLSGTGEQSNLIETIDKKRSISSNQQQSINNTTADRQFVCTYDGCGKIYSKSSHLKAHLRRHTGEKPFACDWPDCSWKFSRSDELSRHRRSHTNDKPYECPICHKRFSRSDHLNKHLKVHRKDFPESKFNFTFYMRRGQVGRRPKSVSYLNQEVMQEQKRRIENQLAEAKKELLMKQQSLQSNQDLLINNNNNNNTQNLYFINTESIDTE</sequence>
<dbReference type="InterPro" id="IPR036236">
    <property type="entry name" value="Znf_C2H2_sf"/>
</dbReference>
<keyword evidence="2" id="KW-0479">Metal-binding</keyword>
<organism evidence="14 15">
    <name type="scientific">Dermatophagoides farinae</name>
    <name type="common">American house dust mite</name>
    <dbReference type="NCBI Taxonomy" id="6954"/>
    <lineage>
        <taxon>Eukaryota</taxon>
        <taxon>Metazoa</taxon>
        <taxon>Ecdysozoa</taxon>
        <taxon>Arthropoda</taxon>
        <taxon>Chelicerata</taxon>
        <taxon>Arachnida</taxon>
        <taxon>Acari</taxon>
        <taxon>Acariformes</taxon>
        <taxon>Sarcoptiformes</taxon>
        <taxon>Astigmata</taxon>
        <taxon>Psoroptidia</taxon>
        <taxon>Analgoidea</taxon>
        <taxon>Pyroglyphidae</taxon>
        <taxon>Dermatophagoidinae</taxon>
        <taxon>Dermatophagoides</taxon>
    </lineage>
</organism>
<evidence type="ECO:0000256" key="7">
    <source>
        <dbReference type="ARBA" id="ARBA00023125"/>
    </source>
</evidence>
<feature type="region of interest" description="Disordered" evidence="12">
    <location>
        <begin position="609"/>
        <end position="683"/>
    </location>
</feature>
<dbReference type="SUPFAM" id="SSF57667">
    <property type="entry name" value="beta-beta-alpha zinc fingers"/>
    <property type="match status" value="3"/>
</dbReference>
<evidence type="ECO:0000256" key="3">
    <source>
        <dbReference type="ARBA" id="ARBA00022737"/>
    </source>
</evidence>
<comment type="subcellular location">
    <subcellularLocation>
        <location evidence="1">Nucleus</location>
    </subcellularLocation>
</comment>
<keyword evidence="4 10" id="KW-0863">Zinc-finger</keyword>
<dbReference type="PROSITE" id="PS50157">
    <property type="entry name" value="ZINC_FINGER_C2H2_2"/>
    <property type="match status" value="3"/>
</dbReference>
<accession>A0A922HYA1</accession>
<keyword evidence="8" id="KW-0804">Transcription</keyword>
<feature type="region of interest" description="Disordered" evidence="12">
    <location>
        <begin position="407"/>
        <end position="443"/>
    </location>
</feature>
<dbReference type="FunFam" id="3.30.160.60:FF:000534">
    <property type="entry name" value="zinc finger protein 674"/>
    <property type="match status" value="1"/>
</dbReference>
<evidence type="ECO:0000256" key="2">
    <source>
        <dbReference type="ARBA" id="ARBA00022723"/>
    </source>
</evidence>
<dbReference type="Proteomes" id="UP000790347">
    <property type="component" value="Unassembled WGS sequence"/>
</dbReference>
<protein>
    <recommendedName>
        <fullName evidence="13">C2H2-type domain-containing protein</fullName>
    </recommendedName>
</protein>
<feature type="region of interest" description="Disordered" evidence="12">
    <location>
        <begin position="83"/>
        <end position="103"/>
    </location>
</feature>
<feature type="domain" description="C2H2-type" evidence="13">
    <location>
        <begin position="744"/>
        <end position="773"/>
    </location>
</feature>
<dbReference type="FunFam" id="3.30.160.60:FF:002639">
    <property type="entry name" value="Kruppel-Like Factor (Zinc finger protein)"/>
    <property type="match status" value="1"/>
</dbReference>
<name>A0A922HYA1_DERFA</name>
<feature type="compositionally biased region" description="Polar residues" evidence="12">
    <location>
        <begin position="428"/>
        <end position="441"/>
    </location>
</feature>
<feature type="compositionally biased region" description="Polar residues" evidence="12">
    <location>
        <begin position="671"/>
        <end position="683"/>
    </location>
</feature>
<keyword evidence="5" id="KW-0862">Zinc</keyword>
<feature type="compositionally biased region" description="Low complexity" evidence="12">
    <location>
        <begin position="407"/>
        <end position="427"/>
    </location>
</feature>
<dbReference type="GO" id="GO:0000981">
    <property type="term" value="F:DNA-binding transcription factor activity, RNA polymerase II-specific"/>
    <property type="evidence" value="ECO:0007669"/>
    <property type="project" value="TreeGrafter"/>
</dbReference>
<reference evidence="14" key="1">
    <citation type="submission" date="2013-05" db="EMBL/GenBank/DDBJ databases">
        <authorList>
            <person name="Yim A.K.Y."/>
            <person name="Chan T.F."/>
            <person name="Ji K.M."/>
            <person name="Liu X.Y."/>
            <person name="Zhou J.W."/>
            <person name="Li R.Q."/>
            <person name="Yang K.Y."/>
            <person name="Li J."/>
            <person name="Li M."/>
            <person name="Law P.T.W."/>
            <person name="Wu Y.L."/>
            <person name="Cai Z.L."/>
            <person name="Qin H."/>
            <person name="Bao Y."/>
            <person name="Leung R.K.K."/>
            <person name="Ng P.K.S."/>
            <person name="Zou J."/>
            <person name="Zhong X.J."/>
            <person name="Ran P.X."/>
            <person name="Zhong N.S."/>
            <person name="Liu Z.G."/>
            <person name="Tsui S.K.W."/>
        </authorList>
    </citation>
    <scope>NUCLEOTIDE SEQUENCE</scope>
    <source>
        <strain evidence="14">Derf</strain>
        <tissue evidence="14">Whole organism</tissue>
    </source>
</reference>
<dbReference type="FunFam" id="3.30.160.60:FF:000018">
    <property type="entry name" value="Krueppel-like factor 15"/>
    <property type="match status" value="1"/>
</dbReference>
<keyword evidence="11" id="KW-0175">Coiled coil</keyword>
<dbReference type="Pfam" id="PF00096">
    <property type="entry name" value="zf-C2H2"/>
    <property type="match status" value="3"/>
</dbReference>
<dbReference type="GO" id="GO:0000978">
    <property type="term" value="F:RNA polymerase II cis-regulatory region sequence-specific DNA binding"/>
    <property type="evidence" value="ECO:0007669"/>
    <property type="project" value="TreeGrafter"/>
</dbReference>
<keyword evidence="3" id="KW-0677">Repeat</keyword>